<evidence type="ECO:0000313" key="2">
    <source>
        <dbReference type="Proteomes" id="UP000602395"/>
    </source>
</evidence>
<proteinExistence type="predicted"/>
<sequence length="280" mass="30910">MSGQSISIGKRLAQHLLVHSDTVSIRVKVDPDAPLAGDTLRRLLREERTLIHALNDLITISEQTEWLADPFTEDRRDIDGDRQLNLCESCVHGSAKNFENLNTVAGKDGLSMVHRLLGEYLSNCIAYPNATEGHYWNISAPLKAGHGGPPARRRTVCCLTVGMVETFVILKNRKTDALEGFLQVNGSVLYGDLDPDTAYIRLKRQHPGIEISAANYHDSGPDNLTIDFPNIKALVRLLNDPHITLAAATATLLLMRVRKAPATRQITHCPELVSAAWRAL</sequence>
<name>A0ABR7WBM6_9ACTN</name>
<reference evidence="1 2" key="1">
    <citation type="submission" date="2020-09" db="EMBL/GenBank/DDBJ databases">
        <title>Novel species in genus Gordonia.</title>
        <authorList>
            <person name="Zhang G."/>
        </authorList>
    </citation>
    <scope>NUCLEOTIDE SEQUENCE [LARGE SCALE GENOMIC DNA]</scope>
    <source>
        <strain evidence="1 2">ON-33</strain>
    </source>
</reference>
<organism evidence="1 2">
    <name type="scientific">Gordonia hankookensis</name>
    <dbReference type="NCBI Taxonomy" id="589403"/>
    <lineage>
        <taxon>Bacteria</taxon>
        <taxon>Bacillati</taxon>
        <taxon>Actinomycetota</taxon>
        <taxon>Actinomycetes</taxon>
        <taxon>Mycobacteriales</taxon>
        <taxon>Gordoniaceae</taxon>
        <taxon>Gordonia</taxon>
    </lineage>
</organism>
<evidence type="ECO:0000313" key="1">
    <source>
        <dbReference type="EMBL" id="MBD1320195.1"/>
    </source>
</evidence>
<dbReference type="RefSeq" id="WP_190266923.1">
    <property type="nucleotide sequence ID" value="NZ_BAABAD010000004.1"/>
</dbReference>
<protein>
    <submittedName>
        <fullName evidence="1">Uncharacterized protein</fullName>
    </submittedName>
</protein>
<gene>
    <name evidence="1" type="ORF">IDF66_11405</name>
</gene>
<keyword evidence="2" id="KW-1185">Reference proteome</keyword>
<accession>A0ABR7WBM6</accession>
<comment type="caution">
    <text evidence="1">The sequence shown here is derived from an EMBL/GenBank/DDBJ whole genome shotgun (WGS) entry which is preliminary data.</text>
</comment>
<dbReference type="EMBL" id="JACWMS010000002">
    <property type="protein sequence ID" value="MBD1320195.1"/>
    <property type="molecule type" value="Genomic_DNA"/>
</dbReference>
<dbReference type="Proteomes" id="UP000602395">
    <property type="component" value="Unassembled WGS sequence"/>
</dbReference>